<evidence type="ECO:0000313" key="8">
    <source>
        <dbReference type="Proteomes" id="UP001597294"/>
    </source>
</evidence>
<accession>A0ABW5BNU0</accession>
<dbReference type="Pfam" id="PF02776">
    <property type="entry name" value="TPP_enzyme_N"/>
    <property type="match status" value="1"/>
</dbReference>
<organism evidence="7 8">
    <name type="scientific">Kiloniella antarctica</name>
    <dbReference type="NCBI Taxonomy" id="1550907"/>
    <lineage>
        <taxon>Bacteria</taxon>
        <taxon>Pseudomonadati</taxon>
        <taxon>Pseudomonadota</taxon>
        <taxon>Alphaproteobacteria</taxon>
        <taxon>Rhodospirillales</taxon>
        <taxon>Kiloniellaceae</taxon>
        <taxon>Kiloniella</taxon>
    </lineage>
</organism>
<dbReference type="PROSITE" id="PS00187">
    <property type="entry name" value="TPP_ENZYMES"/>
    <property type="match status" value="1"/>
</dbReference>
<dbReference type="EMBL" id="JBHUII010000004">
    <property type="protein sequence ID" value="MFD2206523.1"/>
    <property type="molecule type" value="Genomic_DNA"/>
</dbReference>
<dbReference type="SUPFAM" id="SSF52467">
    <property type="entry name" value="DHS-like NAD/FAD-binding domain"/>
    <property type="match status" value="1"/>
</dbReference>
<dbReference type="InterPro" id="IPR011766">
    <property type="entry name" value="TPP_enzyme_TPP-bd"/>
</dbReference>
<evidence type="ECO:0000259" key="4">
    <source>
        <dbReference type="Pfam" id="PF00205"/>
    </source>
</evidence>
<evidence type="ECO:0000256" key="1">
    <source>
        <dbReference type="ARBA" id="ARBA00007812"/>
    </source>
</evidence>
<dbReference type="PANTHER" id="PTHR18968">
    <property type="entry name" value="THIAMINE PYROPHOSPHATE ENZYMES"/>
    <property type="match status" value="1"/>
</dbReference>
<feature type="domain" description="Thiamine pyrophosphate enzyme N-terminal TPP-binding" evidence="6">
    <location>
        <begin position="50"/>
        <end position="130"/>
    </location>
</feature>
<dbReference type="Gene3D" id="3.40.50.970">
    <property type="match status" value="2"/>
</dbReference>
<feature type="domain" description="Thiamine pyrophosphate enzyme central" evidence="4">
    <location>
        <begin position="219"/>
        <end position="353"/>
    </location>
</feature>
<comment type="caution">
    <text evidence="7">The sequence shown here is derived from an EMBL/GenBank/DDBJ whole genome shotgun (WGS) entry which is preliminary data.</text>
</comment>
<reference evidence="8" key="1">
    <citation type="journal article" date="2019" name="Int. J. Syst. Evol. Microbiol.">
        <title>The Global Catalogue of Microorganisms (GCM) 10K type strain sequencing project: providing services to taxonomists for standard genome sequencing and annotation.</title>
        <authorList>
            <consortium name="The Broad Institute Genomics Platform"/>
            <consortium name="The Broad Institute Genome Sequencing Center for Infectious Disease"/>
            <person name="Wu L."/>
            <person name="Ma J."/>
        </authorList>
    </citation>
    <scope>NUCLEOTIDE SEQUENCE [LARGE SCALE GENOMIC DNA]</scope>
    <source>
        <strain evidence="8">CGMCC 4.7192</strain>
    </source>
</reference>
<dbReference type="Pfam" id="PF02775">
    <property type="entry name" value="TPP_enzyme_C"/>
    <property type="match status" value="1"/>
</dbReference>
<dbReference type="InterPro" id="IPR045229">
    <property type="entry name" value="TPP_enz"/>
</dbReference>
<evidence type="ECO:0000259" key="6">
    <source>
        <dbReference type="Pfam" id="PF02776"/>
    </source>
</evidence>
<evidence type="ECO:0000256" key="3">
    <source>
        <dbReference type="RuleBase" id="RU362132"/>
    </source>
</evidence>
<dbReference type="Proteomes" id="UP001597294">
    <property type="component" value="Unassembled WGS sequence"/>
</dbReference>
<dbReference type="CDD" id="cd02003">
    <property type="entry name" value="TPP_IolD"/>
    <property type="match status" value="1"/>
</dbReference>
<dbReference type="Gene3D" id="3.40.50.1220">
    <property type="entry name" value="TPP-binding domain"/>
    <property type="match status" value="1"/>
</dbReference>
<keyword evidence="8" id="KW-1185">Reference proteome</keyword>
<dbReference type="SUPFAM" id="SSF52518">
    <property type="entry name" value="Thiamin diphosphate-binding fold (THDP-binding)"/>
    <property type="match status" value="2"/>
</dbReference>
<evidence type="ECO:0000256" key="2">
    <source>
        <dbReference type="ARBA" id="ARBA00023052"/>
    </source>
</evidence>
<dbReference type="InterPro" id="IPR000399">
    <property type="entry name" value="TPP-bd_CS"/>
</dbReference>
<dbReference type="NCBIfam" id="TIGR04377">
    <property type="entry name" value="myo_inos_iolD"/>
    <property type="match status" value="1"/>
</dbReference>
<dbReference type="CDD" id="cd07035">
    <property type="entry name" value="TPP_PYR_POX_like"/>
    <property type="match status" value="1"/>
</dbReference>
<dbReference type="RefSeq" id="WP_380252179.1">
    <property type="nucleotide sequence ID" value="NZ_JBHUII010000004.1"/>
</dbReference>
<feature type="domain" description="Thiamine pyrophosphate enzyme TPP-binding" evidence="5">
    <location>
        <begin position="417"/>
        <end position="569"/>
    </location>
</feature>
<protein>
    <submittedName>
        <fullName evidence="7">3D-(3,5/4)-trihydroxycyclohexane-1,2-dione acylhydrolase (Decyclizing)</fullName>
        <ecNumber evidence="7">3.7.1.22</ecNumber>
    </submittedName>
</protein>
<evidence type="ECO:0000313" key="7">
    <source>
        <dbReference type="EMBL" id="MFD2206523.1"/>
    </source>
</evidence>
<sequence length="615" mass="66444">MKTTRLTMAQAVARFLAAQKTVIDGEILPIFGGVWAIFGHGNVAGLGEALYLVQEDLPTYRAHNEQGMAHAAIAFAKASKRRRVMVCTTSIGPGATNMVTAAALAHVNRIPLLLLPGDVFANRAPDPVLQQIEDFGDGTISANDCFKPVSKYFDRISRPEQIIPALNRAMAVLTDPADCGPVTLALCQDTQAEAYDYPESFFEEKVWRIRRPMPDLHELENAVAAIKAATKPVIIAGGGVHYSQATETLLKFAQEHNIPVTETQAGKSALPHHHPLNMGALGVTGTSAANALAEQADLLIAVGTRLQDFTTGSWALFKNPDRKFLGVNIQPFDATKHRSLPLVGDADVTLKQLSQHLKGWHADHSWSETGVTEYQKWLEDANAVTAPNNQSHPTDAQVIGGVQRTTDEDTVVVCAAGGLPGELHKLWQAGRTGGYHVEYGFSCMGYEIAGGLGVKMADPSREVVVMVGDGSYLMMNSEIATSVLLGHRITIVLLDNRGYGCINRLQRGTGSPSFNNLLQHTHHQSLPDIDFRAHAESLGAIATKVSNITELEAAMISAKGNDRTTVIVIDTDPLASTEAGGHWWDVAVPEISQQNDVNAAREKYLDALKQQRIGD</sequence>
<proteinExistence type="inferred from homology"/>
<dbReference type="InterPro" id="IPR012001">
    <property type="entry name" value="Thiamin_PyroP_enz_TPP-bd_dom"/>
</dbReference>
<keyword evidence="7" id="KW-0378">Hydrolase</keyword>
<dbReference type="PANTHER" id="PTHR18968:SF9">
    <property type="entry name" value="3D-(3,5_4)-TRIHYDROXYCYCLOHEXANE-1,2-DIONE HYDROLASE"/>
    <property type="match status" value="1"/>
</dbReference>
<evidence type="ECO:0000259" key="5">
    <source>
        <dbReference type="Pfam" id="PF02775"/>
    </source>
</evidence>
<dbReference type="InterPro" id="IPR012000">
    <property type="entry name" value="Thiamin_PyroP_enz_cen_dom"/>
</dbReference>
<name>A0ABW5BNU0_9PROT</name>
<dbReference type="InterPro" id="IPR029061">
    <property type="entry name" value="THDP-binding"/>
</dbReference>
<dbReference type="InterPro" id="IPR030817">
    <property type="entry name" value="Myo_inos_IolD"/>
</dbReference>
<comment type="similarity">
    <text evidence="1 3">Belongs to the TPP enzyme family.</text>
</comment>
<dbReference type="InterPro" id="IPR029035">
    <property type="entry name" value="DHS-like_NAD/FAD-binding_dom"/>
</dbReference>
<dbReference type="GO" id="GO:0102481">
    <property type="term" value="F:3D-(3,5/4)-trihydroxycyclohexane-1,2-dione hydrolase activity"/>
    <property type="evidence" value="ECO:0007669"/>
    <property type="project" value="UniProtKB-EC"/>
</dbReference>
<dbReference type="EC" id="3.7.1.22" evidence="7"/>
<dbReference type="Pfam" id="PF00205">
    <property type="entry name" value="TPP_enzyme_M"/>
    <property type="match status" value="1"/>
</dbReference>
<gene>
    <name evidence="7" type="primary">iolD</name>
    <name evidence="7" type="ORF">ACFSKO_12895</name>
</gene>
<keyword evidence="2 3" id="KW-0786">Thiamine pyrophosphate</keyword>